<dbReference type="InterPro" id="IPR036388">
    <property type="entry name" value="WH-like_DNA-bd_sf"/>
</dbReference>
<evidence type="ECO:0000256" key="1">
    <source>
        <dbReference type="ARBA" id="ARBA00004496"/>
    </source>
</evidence>
<dbReference type="PROSITE" id="PS50944">
    <property type="entry name" value="HTH_DTXR"/>
    <property type="match status" value="1"/>
</dbReference>
<evidence type="ECO:0000256" key="4">
    <source>
        <dbReference type="ARBA" id="ARBA00022386"/>
    </source>
</evidence>
<dbReference type="Proteomes" id="UP000008908">
    <property type="component" value="Chromosome"/>
</dbReference>
<evidence type="ECO:0000256" key="13">
    <source>
        <dbReference type="ARBA" id="ARBA00032593"/>
    </source>
</evidence>
<comment type="subunit">
    <text evidence="3">Homodimer.</text>
</comment>
<sequence>MSNKNVFLKKYFLMTRSEENYLKTIFHLGGGDSKSITTNAIAEQMETKPSSVTDMAKKLSEKGLVDYVRYQGISLTDAGVKTALSIIRKHRLWEVFLVEKLDFSWDEVHEVAEQLEHIKSEKLIDKIDELLEFPKYDPHGDPIPTKDGKFQERDEKLLSEMAINSKGICVGVKDSSVPFLKFLDKNKIALGNTITIIDKEDFDNSLRIQMEGKEMRISHQIASNLYVKKND</sequence>
<dbReference type="Pfam" id="PF04023">
    <property type="entry name" value="FeoA"/>
    <property type="match status" value="1"/>
</dbReference>
<evidence type="ECO:0000256" key="2">
    <source>
        <dbReference type="ARBA" id="ARBA00007871"/>
    </source>
</evidence>
<name>G2PQK3_ALLRU</name>
<evidence type="ECO:0000256" key="10">
    <source>
        <dbReference type="ARBA" id="ARBA00023163"/>
    </source>
</evidence>
<dbReference type="AlphaFoldDB" id="G2PQK3"/>
<dbReference type="SMART" id="SM00529">
    <property type="entry name" value="HTH_DTXR"/>
    <property type="match status" value="1"/>
</dbReference>
<dbReference type="PANTHER" id="PTHR33238">
    <property type="entry name" value="IRON (METAL) DEPENDENT REPRESSOR, DTXR FAMILY"/>
    <property type="match status" value="1"/>
</dbReference>
<keyword evidence="8" id="KW-0238">DNA-binding</keyword>
<dbReference type="InterPro" id="IPR036421">
    <property type="entry name" value="Fe_dep_repressor_sf"/>
</dbReference>
<dbReference type="Pfam" id="PF01325">
    <property type="entry name" value="Fe_dep_repress"/>
    <property type="match status" value="1"/>
</dbReference>
<dbReference type="InterPro" id="IPR001367">
    <property type="entry name" value="Fe_dep_repressor"/>
</dbReference>
<dbReference type="PANTHER" id="PTHR33238:SF11">
    <property type="entry name" value="TRANSCRIPTIONAL REGULATOR MNTR"/>
    <property type="match status" value="1"/>
</dbReference>
<keyword evidence="7" id="KW-0805">Transcription regulation</keyword>
<dbReference type="GO" id="GO:0046914">
    <property type="term" value="F:transition metal ion binding"/>
    <property type="evidence" value="ECO:0007669"/>
    <property type="project" value="InterPro"/>
</dbReference>
<reference evidence="15 16" key="2">
    <citation type="journal article" date="2012" name="Stand. Genomic Sci.">
        <title>Complete genome sequence of the facultatively anaerobic, appendaged bacterium Muricauda ruestringensis type strain (B1(T)).</title>
        <authorList>
            <person name="Huntemann M."/>
            <person name="Teshima H."/>
            <person name="Lapidus A."/>
            <person name="Nolan M."/>
            <person name="Lucas S."/>
            <person name="Hammon N."/>
            <person name="Deshpande S."/>
            <person name="Cheng J.F."/>
            <person name="Tapia R."/>
            <person name="Goodwin L.A."/>
            <person name="Pitluck S."/>
            <person name="Liolios K."/>
            <person name="Pagani I."/>
            <person name="Ivanova N."/>
            <person name="Mavromatis K."/>
            <person name="Mikhailova N."/>
            <person name="Pati A."/>
            <person name="Chen A."/>
            <person name="Palaniappan K."/>
            <person name="Land M."/>
            <person name="Hauser L."/>
            <person name="Pan C."/>
            <person name="Brambilla E.M."/>
            <person name="Rohde M."/>
            <person name="Spring S."/>
            <person name="Goker M."/>
            <person name="Detter J.C."/>
            <person name="Bristow J."/>
            <person name="Eisen J.A."/>
            <person name="Markowitz V."/>
            <person name="Hugenholtz P."/>
            <person name="Kyrpides N.C."/>
            <person name="Klenk H.P."/>
            <person name="Woyke T."/>
        </authorList>
    </citation>
    <scope>NUCLEOTIDE SEQUENCE [LARGE SCALE GENOMIC DNA]</scope>
    <source>
        <strain evidence="16">DSM 13258 / LMG 19739 / B1</strain>
    </source>
</reference>
<dbReference type="InterPro" id="IPR038157">
    <property type="entry name" value="FeoA_core_dom"/>
</dbReference>
<dbReference type="InterPro" id="IPR036390">
    <property type="entry name" value="WH_DNA-bd_sf"/>
</dbReference>
<keyword evidence="11" id="KW-0464">Manganese</keyword>
<dbReference type="Pfam" id="PF02742">
    <property type="entry name" value="Fe_dep_repr_C"/>
    <property type="match status" value="1"/>
</dbReference>
<evidence type="ECO:0000313" key="16">
    <source>
        <dbReference type="Proteomes" id="UP000008908"/>
    </source>
</evidence>
<evidence type="ECO:0000259" key="14">
    <source>
        <dbReference type="PROSITE" id="PS50944"/>
    </source>
</evidence>
<evidence type="ECO:0000256" key="11">
    <source>
        <dbReference type="ARBA" id="ARBA00023211"/>
    </source>
</evidence>
<dbReference type="InterPro" id="IPR007167">
    <property type="entry name" value="Fe-transptr_FeoA-like"/>
</dbReference>
<evidence type="ECO:0000256" key="5">
    <source>
        <dbReference type="ARBA" id="ARBA00022490"/>
    </source>
</evidence>
<dbReference type="eggNOG" id="COG1321">
    <property type="taxonomic scope" value="Bacteria"/>
</dbReference>
<gene>
    <name evidence="15" type="ordered locus">Murru_1557</name>
</gene>
<comment type="function">
    <text evidence="12">In the presence of manganese, represses expression of mntH and mntS. Up-regulates expression of mntP.</text>
</comment>
<keyword evidence="10" id="KW-0804">Transcription</keyword>
<dbReference type="SUPFAM" id="SSF46785">
    <property type="entry name" value="Winged helix' DNA-binding domain"/>
    <property type="match status" value="1"/>
</dbReference>
<evidence type="ECO:0000256" key="9">
    <source>
        <dbReference type="ARBA" id="ARBA00023159"/>
    </source>
</evidence>
<dbReference type="InterPro" id="IPR050536">
    <property type="entry name" value="DtxR_MntR_Metal-Reg"/>
</dbReference>
<dbReference type="Gene3D" id="1.10.10.10">
    <property type="entry name" value="Winged helix-like DNA-binding domain superfamily/Winged helix DNA-binding domain"/>
    <property type="match status" value="1"/>
</dbReference>
<feature type="domain" description="HTH dtxR-type" evidence="14">
    <location>
        <begin position="14"/>
        <end position="76"/>
    </location>
</feature>
<reference evidence="16" key="1">
    <citation type="submission" date="2011-08" db="EMBL/GenBank/DDBJ databases">
        <title>The complete genome of Muricauda ruestringensis DSM 13258.</title>
        <authorList>
            <person name="Lucas S."/>
            <person name="Han J."/>
            <person name="Lapidus A."/>
            <person name="Bruce D."/>
            <person name="Goodwin L."/>
            <person name="Pitluck S."/>
            <person name="Peters L."/>
            <person name="Kyrpides N."/>
            <person name="Mavromatis K."/>
            <person name="Ivanova N."/>
            <person name="Ovchinnikova G."/>
            <person name="Teshima H."/>
            <person name="Detter J.C."/>
            <person name="Tapia R."/>
            <person name="Han C."/>
            <person name="Land M."/>
            <person name="Hauser L."/>
            <person name="Markowitz V."/>
            <person name="Cheng J.-F."/>
            <person name="Hugenholtz P."/>
            <person name="Woyke T."/>
            <person name="Wu D."/>
            <person name="Spring S."/>
            <person name="Schroeder M."/>
            <person name="Brambilla E."/>
            <person name="Klenk H.-P."/>
            <person name="Eisen J.A."/>
        </authorList>
    </citation>
    <scope>NUCLEOTIDE SEQUENCE [LARGE SCALE GENOMIC DNA]</scope>
    <source>
        <strain evidence="16">DSM 13258 / LMG 19739 / B1</strain>
    </source>
</reference>
<dbReference type="InterPro" id="IPR022689">
    <property type="entry name" value="Iron_dep_repressor"/>
</dbReference>
<dbReference type="EMBL" id="CP002999">
    <property type="protein sequence ID" value="AEM70598.1"/>
    <property type="molecule type" value="Genomic_DNA"/>
</dbReference>
<evidence type="ECO:0000256" key="3">
    <source>
        <dbReference type="ARBA" id="ARBA00011738"/>
    </source>
</evidence>
<evidence type="ECO:0000256" key="12">
    <source>
        <dbReference type="ARBA" id="ARBA00025185"/>
    </source>
</evidence>
<dbReference type="STRING" id="886377.Murru_1557"/>
<dbReference type="InterPro" id="IPR022687">
    <property type="entry name" value="HTH_DTXR"/>
</dbReference>
<comment type="subcellular location">
    <subcellularLocation>
        <location evidence="1">Cytoplasm</location>
    </subcellularLocation>
</comment>
<keyword evidence="9" id="KW-0010">Activator</keyword>
<dbReference type="GO" id="GO:0046983">
    <property type="term" value="F:protein dimerization activity"/>
    <property type="evidence" value="ECO:0007669"/>
    <property type="project" value="InterPro"/>
</dbReference>
<protein>
    <recommendedName>
        <fullName evidence="4">Transcriptional regulator MntR</fullName>
    </recommendedName>
    <alternativeName>
        <fullName evidence="13">Manganese transport regulator</fullName>
    </alternativeName>
</protein>
<evidence type="ECO:0000256" key="7">
    <source>
        <dbReference type="ARBA" id="ARBA00023015"/>
    </source>
</evidence>
<keyword evidence="5" id="KW-0963">Cytoplasm</keyword>
<evidence type="ECO:0000256" key="8">
    <source>
        <dbReference type="ARBA" id="ARBA00023125"/>
    </source>
</evidence>
<dbReference type="GO" id="GO:0003677">
    <property type="term" value="F:DNA binding"/>
    <property type="evidence" value="ECO:0007669"/>
    <property type="project" value="UniProtKB-KW"/>
</dbReference>
<dbReference type="SUPFAM" id="SSF47979">
    <property type="entry name" value="Iron-dependent repressor protein, dimerization domain"/>
    <property type="match status" value="1"/>
</dbReference>
<accession>G2PQK3</accession>
<evidence type="ECO:0000256" key="6">
    <source>
        <dbReference type="ARBA" id="ARBA00022491"/>
    </source>
</evidence>
<dbReference type="HOGENOM" id="CLU_069532_0_2_10"/>
<comment type="similarity">
    <text evidence="2">Belongs to the DtxR/MntR family.</text>
</comment>
<dbReference type="Gene3D" id="2.30.30.90">
    <property type="match status" value="1"/>
</dbReference>
<dbReference type="GO" id="GO:0005737">
    <property type="term" value="C:cytoplasm"/>
    <property type="evidence" value="ECO:0007669"/>
    <property type="project" value="UniProtKB-SubCell"/>
</dbReference>
<proteinExistence type="inferred from homology"/>
<keyword evidence="16" id="KW-1185">Reference proteome</keyword>
<keyword evidence="6" id="KW-0678">Repressor</keyword>
<dbReference type="KEGG" id="mrs:Murru_1557"/>
<evidence type="ECO:0000313" key="15">
    <source>
        <dbReference type="EMBL" id="AEM70598.1"/>
    </source>
</evidence>
<organism evidence="15 16">
    <name type="scientific">Allomuricauda ruestringensis (strain DSM 13258 / CIP 107369 / LMG 19739 / B1)</name>
    <name type="common">Muricauda ruestringensis</name>
    <dbReference type="NCBI Taxonomy" id="886377"/>
    <lineage>
        <taxon>Bacteria</taxon>
        <taxon>Pseudomonadati</taxon>
        <taxon>Bacteroidota</taxon>
        <taxon>Flavobacteriia</taxon>
        <taxon>Flavobacteriales</taxon>
        <taxon>Flavobacteriaceae</taxon>
        <taxon>Flagellimonas</taxon>
    </lineage>
</organism>
<dbReference type="GO" id="GO:0003700">
    <property type="term" value="F:DNA-binding transcription factor activity"/>
    <property type="evidence" value="ECO:0007669"/>
    <property type="project" value="InterPro"/>
</dbReference>